<accession>A0A3S3U5R7</accession>
<dbReference type="InterPro" id="IPR005653">
    <property type="entry name" value="OstA-like_N"/>
</dbReference>
<dbReference type="EMBL" id="MTKS01000202">
    <property type="protein sequence ID" value="RWX51137.1"/>
    <property type="molecule type" value="Genomic_DNA"/>
</dbReference>
<keyword evidence="1" id="KW-0813">Transport</keyword>
<evidence type="ECO:0000256" key="1">
    <source>
        <dbReference type="ARBA" id="ARBA00022448"/>
    </source>
</evidence>
<evidence type="ECO:0000313" key="8">
    <source>
        <dbReference type="Proteomes" id="UP000286862"/>
    </source>
</evidence>
<keyword evidence="3" id="KW-0574">Periplasm</keyword>
<evidence type="ECO:0000313" key="7">
    <source>
        <dbReference type="EMBL" id="RWX51137.1"/>
    </source>
</evidence>
<evidence type="ECO:0000313" key="6">
    <source>
        <dbReference type="EMBL" id="RWX44392.1"/>
    </source>
</evidence>
<dbReference type="GO" id="GO:0015920">
    <property type="term" value="P:lipopolysaccharide transport"/>
    <property type="evidence" value="ECO:0007669"/>
    <property type="project" value="InterPro"/>
</dbReference>
<dbReference type="Pfam" id="PF03968">
    <property type="entry name" value="LptD_N"/>
    <property type="match status" value="1"/>
</dbReference>
<dbReference type="EMBL" id="MTKQ01000326">
    <property type="protein sequence ID" value="RWX44392.1"/>
    <property type="molecule type" value="Genomic_DNA"/>
</dbReference>
<dbReference type="GO" id="GO:0017089">
    <property type="term" value="F:glycolipid transfer activity"/>
    <property type="evidence" value="ECO:0007669"/>
    <property type="project" value="TreeGrafter"/>
</dbReference>
<gene>
    <name evidence="6" type="ORF">VT99_13262</name>
    <name evidence="7" type="ORF">VU01_12027</name>
</gene>
<sequence>MRFFLSPARKTLQTAIISGVLLLAIGSGFCQNDDKPINIEADRMISQEEKNSVVFIGNVDASQGKVTIRTDEMTIYYQPNDPKKPKGQSRQVEKMICVGNVKITQEDWLGTGERMDYFADARKVILHGNAKTWQGKNMVSGKTITYYLDEKRSEVDRAQTTTGKGKKQERVKATIVPNSDKKKK</sequence>
<evidence type="ECO:0000256" key="3">
    <source>
        <dbReference type="ARBA" id="ARBA00022764"/>
    </source>
</evidence>
<dbReference type="Proteomes" id="UP000288892">
    <property type="component" value="Unassembled WGS sequence"/>
</dbReference>
<feature type="domain" description="Organic solvent tolerance-like N-terminal" evidence="5">
    <location>
        <begin position="38"/>
        <end position="151"/>
    </location>
</feature>
<dbReference type="GO" id="GO:0030288">
    <property type="term" value="C:outer membrane-bounded periplasmic space"/>
    <property type="evidence" value="ECO:0007669"/>
    <property type="project" value="TreeGrafter"/>
</dbReference>
<dbReference type="PANTHER" id="PTHR36504:SF1">
    <property type="entry name" value="LIPOPOLYSACCHARIDE EXPORT SYSTEM PROTEIN LPTA"/>
    <property type="match status" value="1"/>
</dbReference>
<dbReference type="InterPro" id="IPR014340">
    <property type="entry name" value="LptA"/>
</dbReference>
<evidence type="ECO:0000313" key="9">
    <source>
        <dbReference type="Proteomes" id="UP000288892"/>
    </source>
</evidence>
<dbReference type="AlphaFoldDB" id="A0A3S3U5R7"/>
<name>A0A3S3U5R7_9BACT</name>
<dbReference type="PANTHER" id="PTHR36504">
    <property type="entry name" value="LIPOPOLYSACCHARIDE EXPORT SYSTEM PROTEIN LPTA"/>
    <property type="match status" value="1"/>
</dbReference>
<feature type="region of interest" description="Disordered" evidence="4">
    <location>
        <begin position="155"/>
        <end position="184"/>
    </location>
</feature>
<keyword evidence="9" id="KW-1185">Reference proteome</keyword>
<protein>
    <submittedName>
        <fullName evidence="6">Lipopolysaccharide export system protein LptA</fullName>
    </submittedName>
</protein>
<dbReference type="GO" id="GO:0009279">
    <property type="term" value="C:cell outer membrane"/>
    <property type="evidence" value="ECO:0007669"/>
    <property type="project" value="TreeGrafter"/>
</dbReference>
<comment type="caution">
    <text evidence="6">The sequence shown here is derived from an EMBL/GenBank/DDBJ whole genome shotgun (WGS) entry which is preliminary data.</text>
</comment>
<reference evidence="8 9" key="1">
    <citation type="submission" date="2017-01" db="EMBL/GenBank/DDBJ databases">
        <title>The cable genome- insights into the physiology and evolution of filamentous bacteria capable of sulfide oxidation via long distance electron transfer.</title>
        <authorList>
            <person name="Schreiber L."/>
            <person name="Bjerg J.T."/>
            <person name="Boggild A."/>
            <person name="Van De Vossenberg J."/>
            <person name="Meysman F."/>
            <person name="Nielsen L.P."/>
            <person name="Schramm A."/>
            <person name="Kjeldsen K.U."/>
        </authorList>
    </citation>
    <scope>NUCLEOTIDE SEQUENCE [LARGE SCALE GENOMIC DNA]</scope>
    <source>
        <strain evidence="6">A2</strain>
        <strain evidence="7">A5</strain>
    </source>
</reference>
<dbReference type="NCBIfam" id="TIGR03002">
    <property type="entry name" value="outer_YhbN_LptA"/>
    <property type="match status" value="1"/>
</dbReference>
<dbReference type="GO" id="GO:0001530">
    <property type="term" value="F:lipopolysaccharide binding"/>
    <property type="evidence" value="ECO:0007669"/>
    <property type="project" value="InterPro"/>
</dbReference>
<keyword evidence="2" id="KW-0732">Signal</keyword>
<dbReference type="Gene3D" id="2.60.450.10">
    <property type="entry name" value="Lipopolysaccharide (LPS) transport protein A like domain"/>
    <property type="match status" value="1"/>
</dbReference>
<dbReference type="Proteomes" id="UP000286862">
    <property type="component" value="Unassembled WGS sequence"/>
</dbReference>
<evidence type="ECO:0000256" key="4">
    <source>
        <dbReference type="SAM" id="MobiDB-lite"/>
    </source>
</evidence>
<proteinExistence type="predicted"/>
<organism evidence="6 8">
    <name type="scientific">Candidatus Electrothrix marina</name>
    <dbReference type="NCBI Taxonomy" id="1859130"/>
    <lineage>
        <taxon>Bacteria</taxon>
        <taxon>Pseudomonadati</taxon>
        <taxon>Thermodesulfobacteriota</taxon>
        <taxon>Desulfobulbia</taxon>
        <taxon>Desulfobulbales</taxon>
        <taxon>Desulfobulbaceae</taxon>
        <taxon>Candidatus Electrothrix</taxon>
    </lineage>
</organism>
<evidence type="ECO:0000259" key="5">
    <source>
        <dbReference type="Pfam" id="PF03968"/>
    </source>
</evidence>
<evidence type="ECO:0000256" key="2">
    <source>
        <dbReference type="ARBA" id="ARBA00022729"/>
    </source>
</evidence>
<dbReference type="InterPro" id="IPR052037">
    <property type="entry name" value="LPS_export_LptA"/>
</dbReference>